<protein>
    <submittedName>
        <fullName evidence="1">Uncharacterized protein</fullName>
    </submittedName>
</protein>
<evidence type="ECO:0000313" key="1">
    <source>
        <dbReference type="EMBL" id="SDG41110.1"/>
    </source>
</evidence>
<accession>A0A1G7U2S8</accession>
<keyword evidence="2" id="KW-1185">Reference proteome</keyword>
<dbReference type="STRING" id="89065.SAMN05216605_10210"/>
<sequence length="59" mass="6366">MSLSLEPPSCRSRSLNGNGHLSLLRADLRLSKTRFVCTVPPNSASVVGVPVLLPSKRNH</sequence>
<organism evidence="1 2">
    <name type="scientific">Pseudomonas abietaniphila</name>
    <dbReference type="NCBI Taxonomy" id="89065"/>
    <lineage>
        <taxon>Bacteria</taxon>
        <taxon>Pseudomonadati</taxon>
        <taxon>Pseudomonadota</taxon>
        <taxon>Gammaproteobacteria</taxon>
        <taxon>Pseudomonadales</taxon>
        <taxon>Pseudomonadaceae</taxon>
        <taxon>Pseudomonas</taxon>
    </lineage>
</organism>
<dbReference type="Proteomes" id="UP000182894">
    <property type="component" value="Unassembled WGS sequence"/>
</dbReference>
<name>A0A1G7U2S8_9PSED</name>
<proteinExistence type="predicted"/>
<reference evidence="2" key="1">
    <citation type="submission" date="2016-10" db="EMBL/GenBank/DDBJ databases">
        <authorList>
            <person name="Varghese N."/>
            <person name="Submissions S."/>
        </authorList>
    </citation>
    <scope>NUCLEOTIDE SEQUENCE [LARGE SCALE GENOMIC DNA]</scope>
    <source>
        <strain evidence="2">ATCC 700689</strain>
    </source>
</reference>
<dbReference type="EMBL" id="FNCO01000002">
    <property type="protein sequence ID" value="SDG41110.1"/>
    <property type="molecule type" value="Genomic_DNA"/>
</dbReference>
<evidence type="ECO:0000313" key="2">
    <source>
        <dbReference type="Proteomes" id="UP000182894"/>
    </source>
</evidence>
<gene>
    <name evidence="1" type="ORF">SAMN05216605_10210</name>
</gene>
<dbReference type="AlphaFoldDB" id="A0A1G7U2S8"/>